<proteinExistence type="predicted"/>
<evidence type="ECO:0000313" key="2">
    <source>
        <dbReference type="Proteomes" id="UP001239111"/>
    </source>
</evidence>
<name>A0ACC2PES9_9HYME</name>
<protein>
    <submittedName>
        <fullName evidence="1">Uncharacterized protein</fullName>
    </submittedName>
</protein>
<evidence type="ECO:0000313" key="1">
    <source>
        <dbReference type="EMBL" id="KAJ8682075.1"/>
    </source>
</evidence>
<reference evidence="1" key="1">
    <citation type="submission" date="2023-04" db="EMBL/GenBank/DDBJ databases">
        <title>A chromosome-level genome assembly of the parasitoid wasp Eretmocerus hayati.</title>
        <authorList>
            <person name="Zhong Y."/>
            <person name="Liu S."/>
            <person name="Liu Y."/>
        </authorList>
    </citation>
    <scope>NUCLEOTIDE SEQUENCE</scope>
    <source>
        <strain evidence="1">ZJU_SS_LIU_2023</strain>
    </source>
</reference>
<dbReference type="EMBL" id="CM056741">
    <property type="protein sequence ID" value="KAJ8682075.1"/>
    <property type="molecule type" value="Genomic_DNA"/>
</dbReference>
<keyword evidence="2" id="KW-1185">Reference proteome</keyword>
<gene>
    <name evidence="1" type="ORF">QAD02_017867</name>
</gene>
<accession>A0ACC2PES9</accession>
<dbReference type="Proteomes" id="UP001239111">
    <property type="component" value="Chromosome 1"/>
</dbReference>
<organism evidence="1 2">
    <name type="scientific">Eretmocerus hayati</name>
    <dbReference type="NCBI Taxonomy" id="131215"/>
    <lineage>
        <taxon>Eukaryota</taxon>
        <taxon>Metazoa</taxon>
        <taxon>Ecdysozoa</taxon>
        <taxon>Arthropoda</taxon>
        <taxon>Hexapoda</taxon>
        <taxon>Insecta</taxon>
        <taxon>Pterygota</taxon>
        <taxon>Neoptera</taxon>
        <taxon>Endopterygota</taxon>
        <taxon>Hymenoptera</taxon>
        <taxon>Apocrita</taxon>
        <taxon>Proctotrupomorpha</taxon>
        <taxon>Chalcidoidea</taxon>
        <taxon>Aphelinidae</taxon>
        <taxon>Aphelininae</taxon>
        <taxon>Eretmocerus</taxon>
    </lineage>
</organism>
<sequence length="157" mass="16270">MSPVPRPPWLHDAFASPHVLQFLNLNAAAAANSMLAASQPLAALHSMAERSQQQQQQQQQQQGSPTGSGKHSPATSITSVGSNPHGIDTILSRPPPQQQQGQQGGGGGSLTSSGTAQQQQQQVVAAVQANPRYAMHAGFAAAAAATGEIELTDFFLV</sequence>
<comment type="caution">
    <text evidence="1">The sequence shown here is derived from an EMBL/GenBank/DDBJ whole genome shotgun (WGS) entry which is preliminary data.</text>
</comment>